<comment type="caution">
    <text evidence="1">The sequence shown here is derived from an EMBL/GenBank/DDBJ whole genome shotgun (WGS) entry which is preliminary data.</text>
</comment>
<reference evidence="1 2" key="1">
    <citation type="submission" date="2020-08" db="EMBL/GenBank/DDBJ databases">
        <title>Genomic Encyclopedia of Type Strains, Phase IV (KMG-IV): sequencing the most valuable type-strain genomes for metagenomic binning, comparative biology and taxonomic classification.</title>
        <authorList>
            <person name="Goeker M."/>
        </authorList>
    </citation>
    <scope>NUCLEOTIDE SEQUENCE [LARGE SCALE GENOMIC DNA]</scope>
    <source>
        <strain evidence="1 2">DSM 105074</strain>
    </source>
</reference>
<evidence type="ECO:0000313" key="2">
    <source>
        <dbReference type="Proteomes" id="UP000557307"/>
    </source>
</evidence>
<protein>
    <submittedName>
        <fullName evidence="1">Uncharacterized protein</fullName>
    </submittedName>
</protein>
<name>A0A840TQN3_9BACT</name>
<dbReference type="Proteomes" id="UP000557307">
    <property type="component" value="Unassembled WGS sequence"/>
</dbReference>
<keyword evidence="2" id="KW-1185">Reference proteome</keyword>
<dbReference type="AlphaFoldDB" id="A0A840TQN3"/>
<sequence>MKSTPAGGQVPGFAAGVLVRRRGYFNSRGGVNNRRQRFVSWRKRSLKWGGTAA</sequence>
<gene>
    <name evidence="1" type="ORF">HNQ92_002170</name>
</gene>
<accession>A0A840TQN3</accession>
<proteinExistence type="predicted"/>
<organism evidence="1 2">
    <name type="scientific">Rhabdobacter roseus</name>
    <dbReference type="NCBI Taxonomy" id="1655419"/>
    <lineage>
        <taxon>Bacteria</taxon>
        <taxon>Pseudomonadati</taxon>
        <taxon>Bacteroidota</taxon>
        <taxon>Cytophagia</taxon>
        <taxon>Cytophagales</taxon>
        <taxon>Cytophagaceae</taxon>
        <taxon>Rhabdobacter</taxon>
    </lineage>
</organism>
<dbReference type="EMBL" id="JACHGF010000003">
    <property type="protein sequence ID" value="MBB5284027.1"/>
    <property type="molecule type" value="Genomic_DNA"/>
</dbReference>
<dbReference type="RefSeq" id="WP_184174002.1">
    <property type="nucleotide sequence ID" value="NZ_JACHGF010000003.1"/>
</dbReference>
<evidence type="ECO:0000313" key="1">
    <source>
        <dbReference type="EMBL" id="MBB5284027.1"/>
    </source>
</evidence>